<dbReference type="PROSITE" id="PS50250">
    <property type="entry name" value="PCI"/>
    <property type="match status" value="1"/>
</dbReference>
<dbReference type="Gene3D" id="1.25.40.990">
    <property type="match status" value="1"/>
</dbReference>
<feature type="region of interest" description="Disordered" evidence="1">
    <location>
        <begin position="1"/>
        <end position="39"/>
    </location>
</feature>
<evidence type="ECO:0000256" key="1">
    <source>
        <dbReference type="SAM" id="MobiDB-lite"/>
    </source>
</evidence>
<dbReference type="GO" id="GO:0005634">
    <property type="term" value="C:nucleus"/>
    <property type="evidence" value="ECO:0007669"/>
    <property type="project" value="TreeGrafter"/>
</dbReference>
<organism evidence="3 4">
    <name type="scientific">Phyllotreta striolata</name>
    <name type="common">Striped flea beetle</name>
    <name type="synonym">Crioceris striolata</name>
    <dbReference type="NCBI Taxonomy" id="444603"/>
    <lineage>
        <taxon>Eukaryota</taxon>
        <taxon>Metazoa</taxon>
        <taxon>Ecdysozoa</taxon>
        <taxon>Arthropoda</taxon>
        <taxon>Hexapoda</taxon>
        <taxon>Insecta</taxon>
        <taxon>Pterygota</taxon>
        <taxon>Neoptera</taxon>
        <taxon>Endopterygota</taxon>
        <taxon>Coleoptera</taxon>
        <taxon>Polyphaga</taxon>
        <taxon>Cucujiformia</taxon>
        <taxon>Chrysomeloidea</taxon>
        <taxon>Chrysomelidae</taxon>
        <taxon>Galerucinae</taxon>
        <taxon>Alticini</taxon>
        <taxon>Phyllotreta</taxon>
    </lineage>
</organism>
<protein>
    <recommendedName>
        <fullName evidence="2">PCI domain-containing protein</fullName>
    </recommendedName>
</protein>
<feature type="region of interest" description="Disordered" evidence="1">
    <location>
        <begin position="303"/>
        <end position="412"/>
    </location>
</feature>
<dbReference type="InterPro" id="IPR000717">
    <property type="entry name" value="PCI_dom"/>
</dbReference>
<dbReference type="PANTHER" id="PTHR12436:SF4">
    <property type="entry name" value="LEUKOCYTE RECEPTOR CLUSTER MEMBER 8"/>
    <property type="match status" value="1"/>
</dbReference>
<proteinExistence type="predicted"/>
<feature type="compositionally biased region" description="Polar residues" evidence="1">
    <location>
        <begin position="135"/>
        <end position="148"/>
    </location>
</feature>
<feature type="region of interest" description="Disordered" evidence="1">
    <location>
        <begin position="83"/>
        <end position="113"/>
    </location>
</feature>
<gene>
    <name evidence="3" type="ORF">PHYEVI_LOCUS6889</name>
</gene>
<feature type="compositionally biased region" description="Basic residues" evidence="1">
    <location>
        <begin position="394"/>
        <end position="410"/>
    </location>
</feature>
<feature type="compositionally biased region" description="Pro residues" evidence="1">
    <location>
        <begin position="89"/>
        <end position="102"/>
    </location>
</feature>
<dbReference type="PANTHER" id="PTHR12436">
    <property type="entry name" value="80 KDA MCM3-ASSOCIATED PROTEIN"/>
    <property type="match status" value="1"/>
</dbReference>
<sequence>MGDDSDLASIPPPPGTTENPPLPPNPPSPLSSKTENPNNQAVPNWSHYYYNNFYQQQQYAQYYPQLYMMPGYYQAYLNQFNKTDDKVQPPLPPESPNPPLPSSPADGSLSNQPKQFGIRFQLNTKRLPQNNGILLFNQKNSNSPNSGASKKKRKRNRTNNFNNSQNNFSAPPLPPPELSPPKPAPPPETMPPEPPLPPPVEDKKPPLPPQESTENNAKNGYGNPSDDWPESLKDYVHRSYAKCKTAIDKNQVEIILKGKITQAYQNNQLHKDWSKEPLPNIHSERPAFTGQPKTVTGHLSQFQNKKKGISPGLGARLGARATTLRGKSKSSSRSRSRSPIGKKKSRSKSRSPKRNRSYSGSSSSTAEESLKLPAKVPKKAKGKLADRLGPTKIKNGKAAKKQKAKAKKPHFYSNFGSELEESNEVLQQRAARFNTISNGTKSTDNGMSPTQDKFNDINSSINFDWSDCHIVGTCQDVEKSFLRLTKAPDPCDVRPIEVLQMSLETIKEKWRLKQDYFYACDQLKSVRQDLTVQGIRNEFTIKVYETHARIALEKGDHEEFNQCQTQLKMLYNDIGGINRNEFMAYRILYYIFTKNTLDIMTTMKYLSNEEKSDPCISFALKIRSAWGLGNFHKFFSLYQQAPLMTGYLVDWFIERERKDYLKCIIKSYRQSVSMNFLMQELAFRSAEECIEFLNPFSLIFVDSQRTMIDCKNSMAVLSNI</sequence>
<feature type="domain" description="PCI" evidence="2">
    <location>
        <begin position="556"/>
        <end position="720"/>
    </location>
</feature>
<dbReference type="FunFam" id="1.25.40.990:FF:000010">
    <property type="entry name" value="Leukocyte receptor cluster member"/>
    <property type="match status" value="1"/>
</dbReference>
<reference evidence="3" key="1">
    <citation type="submission" date="2022-01" db="EMBL/GenBank/DDBJ databases">
        <authorList>
            <person name="King R."/>
        </authorList>
    </citation>
    <scope>NUCLEOTIDE SEQUENCE</scope>
</reference>
<keyword evidence="4" id="KW-1185">Reference proteome</keyword>
<evidence type="ECO:0000313" key="4">
    <source>
        <dbReference type="Proteomes" id="UP001153712"/>
    </source>
</evidence>
<dbReference type="InterPro" id="IPR045107">
    <property type="entry name" value="SAC3/GANP/THP3"/>
</dbReference>
<evidence type="ECO:0000259" key="2">
    <source>
        <dbReference type="PROSITE" id="PS50250"/>
    </source>
</evidence>
<dbReference type="OrthoDB" id="199574at2759"/>
<feature type="compositionally biased region" description="Pro residues" evidence="1">
    <location>
        <begin position="10"/>
        <end position="29"/>
    </location>
</feature>
<dbReference type="AlphaFoldDB" id="A0A9N9XQK5"/>
<feature type="compositionally biased region" description="Pro residues" evidence="1">
    <location>
        <begin position="171"/>
        <end position="199"/>
    </location>
</feature>
<dbReference type="InterPro" id="IPR005062">
    <property type="entry name" value="SAC3/GANP/THP3_conserved"/>
</dbReference>
<dbReference type="EMBL" id="OU900096">
    <property type="protein sequence ID" value="CAG9860537.1"/>
    <property type="molecule type" value="Genomic_DNA"/>
</dbReference>
<dbReference type="Proteomes" id="UP001153712">
    <property type="component" value="Chromosome 3"/>
</dbReference>
<feature type="compositionally biased region" description="Basic residues" evidence="1">
    <location>
        <begin position="326"/>
        <end position="356"/>
    </location>
</feature>
<name>A0A9N9XQK5_PHYSR</name>
<dbReference type="Pfam" id="PF03399">
    <property type="entry name" value="SAC3_GANP"/>
    <property type="match status" value="1"/>
</dbReference>
<feature type="region of interest" description="Disordered" evidence="1">
    <location>
        <begin position="135"/>
        <end position="230"/>
    </location>
</feature>
<feature type="compositionally biased region" description="Low complexity" evidence="1">
    <location>
        <begin position="158"/>
        <end position="169"/>
    </location>
</feature>
<evidence type="ECO:0000313" key="3">
    <source>
        <dbReference type="EMBL" id="CAG9860537.1"/>
    </source>
</evidence>
<accession>A0A9N9XQK5</accession>